<evidence type="ECO:0008006" key="13">
    <source>
        <dbReference type="Google" id="ProtNLM"/>
    </source>
</evidence>
<comment type="subcellular location">
    <subcellularLocation>
        <location evidence="2">Cytoplasm</location>
    </subcellularLocation>
    <subcellularLocation>
        <location evidence="1">Endosome membrane</location>
        <topology evidence="1">Peripheral membrane protein</topology>
    </subcellularLocation>
</comment>
<dbReference type="Pfam" id="PF18097">
    <property type="entry name" value="Vta1_C"/>
    <property type="match status" value="1"/>
</dbReference>
<evidence type="ECO:0000313" key="12">
    <source>
        <dbReference type="Proteomes" id="UP000014680"/>
    </source>
</evidence>
<dbReference type="OrthoDB" id="28151at2759"/>
<dbReference type="EMBL" id="KB206670">
    <property type="protein sequence ID" value="ELP89287.1"/>
    <property type="molecule type" value="Genomic_DNA"/>
</dbReference>
<feature type="domain" description="Vta1/callose synthase N-terminal" evidence="9">
    <location>
        <begin position="10"/>
        <end position="148"/>
    </location>
</feature>
<dbReference type="Pfam" id="PF04652">
    <property type="entry name" value="Vta1"/>
    <property type="match status" value="1"/>
</dbReference>
<evidence type="ECO:0000256" key="8">
    <source>
        <dbReference type="ARBA" id="ARBA00023136"/>
    </source>
</evidence>
<dbReference type="PANTHER" id="PTHR46009">
    <property type="entry name" value="VACUOLAR PROTEIN SORTING-ASSOCIATED PROTEIN VTA1 HOMOLOG"/>
    <property type="match status" value="1"/>
</dbReference>
<organism evidence="11 12">
    <name type="scientific">Entamoeba invadens IP1</name>
    <dbReference type="NCBI Taxonomy" id="370355"/>
    <lineage>
        <taxon>Eukaryota</taxon>
        <taxon>Amoebozoa</taxon>
        <taxon>Evosea</taxon>
        <taxon>Archamoebae</taxon>
        <taxon>Mastigamoebida</taxon>
        <taxon>Entamoebidae</taxon>
        <taxon>Entamoeba</taxon>
    </lineage>
</organism>
<dbReference type="Gene3D" id="1.20.5.420">
    <property type="entry name" value="Immunoglobulin FC, subunit C"/>
    <property type="match status" value="1"/>
</dbReference>
<feature type="domain" description="Vta1 C-terminal" evidence="10">
    <location>
        <begin position="245"/>
        <end position="277"/>
    </location>
</feature>
<dbReference type="KEGG" id="eiv:EIN_488090"/>
<dbReference type="GO" id="GO:0015031">
    <property type="term" value="P:protein transport"/>
    <property type="evidence" value="ECO:0007669"/>
    <property type="project" value="UniProtKB-KW"/>
</dbReference>
<evidence type="ECO:0000259" key="10">
    <source>
        <dbReference type="Pfam" id="PF18097"/>
    </source>
</evidence>
<keyword evidence="8" id="KW-0472">Membrane</keyword>
<dbReference type="GO" id="GO:0032511">
    <property type="term" value="P:late endosome to vacuole transport via multivesicular body sorting pathway"/>
    <property type="evidence" value="ECO:0007669"/>
    <property type="project" value="InterPro"/>
</dbReference>
<dbReference type="GO" id="GO:0005771">
    <property type="term" value="C:multivesicular body"/>
    <property type="evidence" value="ECO:0007669"/>
    <property type="project" value="TreeGrafter"/>
</dbReference>
<comment type="similarity">
    <text evidence="3">Belongs to the VTA1 family.</text>
</comment>
<evidence type="ECO:0000256" key="7">
    <source>
        <dbReference type="ARBA" id="ARBA00022927"/>
    </source>
</evidence>
<dbReference type="InterPro" id="IPR039431">
    <property type="entry name" value="Vta1/CALS_N"/>
</dbReference>
<dbReference type="GO" id="GO:0010008">
    <property type="term" value="C:endosome membrane"/>
    <property type="evidence" value="ECO:0007669"/>
    <property type="project" value="UniProtKB-SubCell"/>
</dbReference>
<keyword evidence="7" id="KW-0653">Protein transport</keyword>
<dbReference type="GeneID" id="14888243"/>
<evidence type="ECO:0000259" key="9">
    <source>
        <dbReference type="Pfam" id="PF04652"/>
    </source>
</evidence>
<dbReference type="OMA" id="PMIEEPV"/>
<dbReference type="RefSeq" id="XP_004256058.1">
    <property type="nucleotide sequence ID" value="XM_004256010.1"/>
</dbReference>
<sequence length="278" mass="31545">MNIDQFPPTVKTWVKVSQSFEKTDSIISFHCIVKAKAIIDQTIKSDEEKQNYLNVLDVFQKKAEATPQFIAFKETEKSPAEYLYKKAVALLQSTDKTLKQTGPSPDLSKMFLVVSCLLELYELFFPLNETSKKMQLYAKVKAAECAKTQQTPQTAQLAQAVPNLETTTQIVENEKKNPIHYITEEKPIDKPVAEQTEEKFPSQFVQPIKTVQTQQKVPEPVTLPRVQENTPEQDISKLSLFEKQTLAEKYVQSALSSLDFQDATTAVKYMRAALEMLA</sequence>
<protein>
    <recommendedName>
        <fullName evidence="13">Vacuolar protein sorting-associated protein VTA1</fullName>
    </recommendedName>
</protein>
<gene>
    <name evidence="11" type="ORF">EIN_488090</name>
</gene>
<evidence type="ECO:0000256" key="6">
    <source>
        <dbReference type="ARBA" id="ARBA00022753"/>
    </source>
</evidence>
<evidence type="ECO:0000256" key="2">
    <source>
        <dbReference type="ARBA" id="ARBA00004496"/>
    </source>
</evidence>
<keyword evidence="12" id="KW-1185">Reference proteome</keyword>
<evidence type="ECO:0000256" key="3">
    <source>
        <dbReference type="ARBA" id="ARBA00007895"/>
    </source>
</evidence>
<dbReference type="InterPro" id="IPR044538">
    <property type="entry name" value="Vta1-like"/>
</dbReference>
<evidence type="ECO:0000313" key="11">
    <source>
        <dbReference type="EMBL" id="ELP89287.1"/>
    </source>
</evidence>
<evidence type="ECO:0000256" key="1">
    <source>
        <dbReference type="ARBA" id="ARBA00004481"/>
    </source>
</evidence>
<keyword evidence="6" id="KW-0967">Endosome</keyword>
<evidence type="ECO:0000256" key="4">
    <source>
        <dbReference type="ARBA" id="ARBA00022448"/>
    </source>
</evidence>
<keyword evidence="5" id="KW-0963">Cytoplasm</keyword>
<dbReference type="PANTHER" id="PTHR46009:SF1">
    <property type="entry name" value="VACUOLAR PROTEIN SORTING-ASSOCIATED PROTEIN VTA1 HOMOLOG"/>
    <property type="match status" value="1"/>
</dbReference>
<accession>A0A0A1U4U1</accession>
<reference evidence="11 12" key="1">
    <citation type="submission" date="2012-10" db="EMBL/GenBank/DDBJ databases">
        <authorList>
            <person name="Zafar N."/>
            <person name="Inman J."/>
            <person name="Hall N."/>
            <person name="Lorenzi H."/>
            <person name="Caler E."/>
        </authorList>
    </citation>
    <scope>NUCLEOTIDE SEQUENCE [LARGE SCALE GENOMIC DNA]</scope>
    <source>
        <strain evidence="11 12">IP1</strain>
    </source>
</reference>
<dbReference type="Proteomes" id="UP000014680">
    <property type="component" value="Unassembled WGS sequence"/>
</dbReference>
<dbReference type="InterPro" id="IPR041212">
    <property type="entry name" value="Vta1_C"/>
</dbReference>
<evidence type="ECO:0000256" key="5">
    <source>
        <dbReference type="ARBA" id="ARBA00022490"/>
    </source>
</evidence>
<proteinExistence type="inferred from homology"/>
<dbReference type="VEuPathDB" id="AmoebaDB:EIN_488090"/>
<dbReference type="InterPro" id="IPR023175">
    <property type="entry name" value="Vta1/CALS_N_sf"/>
</dbReference>
<dbReference type="AlphaFoldDB" id="A0A0A1U4U1"/>
<dbReference type="Gene3D" id="1.25.40.270">
    <property type="entry name" value="Vacuolar protein sorting-associated protein vta1"/>
    <property type="match status" value="1"/>
</dbReference>
<keyword evidence="4" id="KW-0813">Transport</keyword>
<name>A0A0A1U4U1_ENTIV</name>